<proteinExistence type="predicted"/>
<sequence>MITVLGAVVVLAVLAVARYGADTRFDSGPDPRDPVRPRGPQYAHTPAADLRLLAAFGRRVAAHGRAWQAYDRALRPWERERSRERV</sequence>
<dbReference type="EMBL" id="JAJNDB010000003">
    <property type="protein sequence ID" value="MCD2195096.1"/>
    <property type="molecule type" value="Genomic_DNA"/>
</dbReference>
<evidence type="ECO:0000313" key="2">
    <source>
        <dbReference type="EMBL" id="MCD2195096.1"/>
    </source>
</evidence>
<reference evidence="2 3" key="1">
    <citation type="submission" date="2021-11" db="EMBL/GenBank/DDBJ databases">
        <title>Draft genome sequence of Actinomycetospora sp. SF1 isolated from the rhizosphere soil.</title>
        <authorList>
            <person name="Duangmal K."/>
            <person name="Chantavorakit T."/>
        </authorList>
    </citation>
    <scope>NUCLEOTIDE SEQUENCE [LARGE SCALE GENOMIC DNA]</scope>
    <source>
        <strain evidence="2 3">TBRC 5722</strain>
    </source>
</reference>
<comment type="caution">
    <text evidence="2">The sequence shown here is derived from an EMBL/GenBank/DDBJ whole genome shotgun (WGS) entry which is preliminary data.</text>
</comment>
<gene>
    <name evidence="2" type="ORF">LQ327_17150</name>
</gene>
<dbReference type="RefSeq" id="WP_230735800.1">
    <property type="nucleotide sequence ID" value="NZ_JAJNDB010000003.1"/>
</dbReference>
<protein>
    <submittedName>
        <fullName evidence="2">Uncharacterized protein</fullName>
    </submittedName>
</protein>
<evidence type="ECO:0000256" key="1">
    <source>
        <dbReference type="SAM" id="MobiDB-lite"/>
    </source>
</evidence>
<accession>A0ABS8PA05</accession>
<feature type="region of interest" description="Disordered" evidence="1">
    <location>
        <begin position="22"/>
        <end position="41"/>
    </location>
</feature>
<evidence type="ECO:0000313" key="3">
    <source>
        <dbReference type="Proteomes" id="UP001199469"/>
    </source>
</evidence>
<feature type="compositionally biased region" description="Basic and acidic residues" evidence="1">
    <location>
        <begin position="22"/>
        <end position="36"/>
    </location>
</feature>
<name>A0ABS8PA05_9PSEU</name>
<dbReference type="Proteomes" id="UP001199469">
    <property type="component" value="Unassembled WGS sequence"/>
</dbReference>
<organism evidence="2 3">
    <name type="scientific">Actinomycetospora endophytica</name>
    <dbReference type="NCBI Taxonomy" id="2291215"/>
    <lineage>
        <taxon>Bacteria</taxon>
        <taxon>Bacillati</taxon>
        <taxon>Actinomycetota</taxon>
        <taxon>Actinomycetes</taxon>
        <taxon>Pseudonocardiales</taxon>
        <taxon>Pseudonocardiaceae</taxon>
        <taxon>Actinomycetospora</taxon>
    </lineage>
</organism>
<keyword evidence="3" id="KW-1185">Reference proteome</keyword>